<comment type="pathway">
    <text evidence="1">Metabolic intermediate metabolism; carbamoyl phosphate degradation; CO(2) and NH(3) from carbamoyl phosphate: step 1/1.</text>
</comment>
<dbReference type="GO" id="GO:0005829">
    <property type="term" value="C:cytosol"/>
    <property type="evidence" value="ECO:0007669"/>
    <property type="project" value="TreeGrafter"/>
</dbReference>
<dbReference type="Proteomes" id="UP000246115">
    <property type="component" value="Chromosome"/>
</dbReference>
<gene>
    <name evidence="13" type="primary">arcC</name>
    <name evidence="11" type="ORF">DDV21_011215</name>
    <name evidence="12" type="ORF">DDV22_03270</name>
    <name evidence="13" type="ORF">DDV23_03970</name>
</gene>
<evidence type="ECO:0000256" key="1">
    <source>
        <dbReference type="ARBA" id="ARBA00005118"/>
    </source>
</evidence>
<evidence type="ECO:0000256" key="6">
    <source>
        <dbReference type="ARBA" id="ARBA00022777"/>
    </source>
</evidence>
<evidence type="ECO:0000256" key="4">
    <source>
        <dbReference type="ARBA" id="ARBA00022503"/>
    </source>
</evidence>
<dbReference type="EMBL" id="CP031733">
    <property type="protein sequence ID" value="AXQ79589.1"/>
    <property type="molecule type" value="Genomic_DNA"/>
</dbReference>
<dbReference type="InterPro" id="IPR036393">
    <property type="entry name" value="AceGlu_kinase-like_sf"/>
</dbReference>
<dbReference type="CDD" id="cd04235">
    <property type="entry name" value="AAK_CK"/>
    <property type="match status" value="1"/>
</dbReference>
<evidence type="ECO:0000313" key="12">
    <source>
        <dbReference type="EMBL" id="RFU51504.1"/>
    </source>
</evidence>
<dbReference type="Pfam" id="PF00696">
    <property type="entry name" value="AA_kinase"/>
    <property type="match status" value="1"/>
</dbReference>
<evidence type="ECO:0000256" key="3">
    <source>
        <dbReference type="ARBA" id="ARBA00013070"/>
    </source>
</evidence>
<dbReference type="UniPathway" id="UPA00996">
    <property type="reaction ID" value="UER00366"/>
</dbReference>
<dbReference type="PIRSF" id="PIRSF000723">
    <property type="entry name" value="Carbamate_kin"/>
    <property type="match status" value="1"/>
</dbReference>
<reference evidence="12 16" key="1">
    <citation type="submission" date="2018-08" db="EMBL/GenBank/DDBJ databases">
        <title>Draft genome of Streptococcus sp .nov. Z2.</title>
        <authorList>
            <person name="Tian Z."/>
        </authorList>
    </citation>
    <scope>NUCLEOTIDE SEQUENCE [LARGE SCALE GENOMIC DNA]</scope>
    <source>
        <strain evidence="12 16">Z2</strain>
    </source>
</reference>
<proteinExistence type="inferred from homology"/>
<reference evidence="11" key="4">
    <citation type="journal article" date="2019" name="Int. J. Syst. Evol. Microbiol.">
        <title>Streptococcus chenjunshii sp. nov. isolated from feces of Tibetan antelopes.</title>
        <authorList>
            <person name="Tian Z."/>
            <person name="Lu S."/>
            <person name="Jin D."/>
            <person name="Yang J."/>
            <person name="Pu J."/>
            <person name="Lai X.H."/>
            <person name="Bai X.N."/>
            <person name="Wu X.M."/>
            <person name="Li J."/>
            <person name="Wang S."/>
            <person name="Xu J."/>
        </authorList>
    </citation>
    <scope>NUCLEOTIDE SEQUENCE</scope>
    <source>
        <strain evidence="11">Z15</strain>
    </source>
</reference>
<evidence type="ECO:0000313" key="14">
    <source>
        <dbReference type="Proteomes" id="UP000246115"/>
    </source>
</evidence>
<evidence type="ECO:0000313" key="13">
    <source>
        <dbReference type="EMBL" id="RFU53515.1"/>
    </source>
</evidence>
<name>A0A372KMK5_9STRE</name>
<dbReference type="GO" id="GO:0019546">
    <property type="term" value="P:L-arginine deiminase pathway"/>
    <property type="evidence" value="ECO:0007669"/>
    <property type="project" value="TreeGrafter"/>
</dbReference>
<keyword evidence="6 9" id="KW-0418">Kinase</keyword>
<evidence type="ECO:0000256" key="8">
    <source>
        <dbReference type="NCBIfam" id="TIGR00746"/>
    </source>
</evidence>
<dbReference type="Proteomes" id="UP000262901">
    <property type="component" value="Unassembled WGS sequence"/>
</dbReference>
<organism evidence="13 15">
    <name type="scientific">Streptococcus chenjunshii</name>
    <dbReference type="NCBI Taxonomy" id="2173853"/>
    <lineage>
        <taxon>Bacteria</taxon>
        <taxon>Bacillati</taxon>
        <taxon>Bacillota</taxon>
        <taxon>Bacilli</taxon>
        <taxon>Lactobacillales</taxon>
        <taxon>Streptococcaceae</taxon>
        <taxon>Streptococcus</taxon>
    </lineage>
</organism>
<evidence type="ECO:0000313" key="11">
    <source>
        <dbReference type="EMBL" id="AXQ79589.1"/>
    </source>
</evidence>
<evidence type="ECO:0000256" key="5">
    <source>
        <dbReference type="ARBA" id="ARBA00022679"/>
    </source>
</evidence>
<keyword evidence="5 9" id="KW-0808">Transferase</keyword>
<keyword evidence="16" id="KW-1185">Reference proteome</keyword>
<dbReference type="AlphaFoldDB" id="A0A372KMK5"/>
<sequence>MVKRRIVIALGGNAILTADSSAQAQQRALADTAKHLVAFIRNGDDIVITHGNGPQVGNLLLQQLAADSPENPAMPLDTLVAMTEGSISYWLQTALINELNRQGLKKEVASVVTEVVVDWDDPAFAAPSKPIGPFLSEEEVRHQQKKSTEVFKEDAGRGWRKVVPSPKPVSIREITTIKQLLAAETVVITAGGGGIPVAEDPETKTLTGVEAVVDKDFASGLLSDLIAADVFVLLTGVSHVYINFNTPRQKQLGTVTTDEMNAYIAEGQFAAGSMLPKVEAAVAFVQSHPQSRAVITSLDNLGNIFTGSGTVIVNKKSSPNL</sequence>
<reference evidence="14" key="3">
    <citation type="submission" date="2018-08" db="EMBL/GenBank/DDBJ databases">
        <title>Streptococcus chenjunshii sp. nov., isolated from stools sample of the Tibetan antelope in the Qinghai-Tibet plateau, China.</title>
        <authorList>
            <person name="Tian Z."/>
        </authorList>
    </citation>
    <scope>NUCLEOTIDE SEQUENCE [LARGE SCALE GENOMIC DNA]</scope>
    <source>
        <strain evidence="14">Z15</strain>
    </source>
</reference>
<dbReference type="PANTHER" id="PTHR30409:SF1">
    <property type="entry name" value="CARBAMATE KINASE-RELATED"/>
    <property type="match status" value="1"/>
</dbReference>
<dbReference type="PANTHER" id="PTHR30409">
    <property type="entry name" value="CARBAMATE KINASE"/>
    <property type="match status" value="1"/>
</dbReference>
<dbReference type="Gene3D" id="3.40.1160.10">
    <property type="entry name" value="Acetylglutamate kinase-like"/>
    <property type="match status" value="1"/>
</dbReference>
<dbReference type="Proteomes" id="UP000264056">
    <property type="component" value="Unassembled WGS sequence"/>
</dbReference>
<keyword evidence="4" id="KW-0056">Arginine metabolism</keyword>
<dbReference type="EMBL" id="QVQY01000005">
    <property type="protein sequence ID" value="RFU51504.1"/>
    <property type="molecule type" value="Genomic_DNA"/>
</dbReference>
<dbReference type="GO" id="GO:0008804">
    <property type="term" value="F:carbamate kinase activity"/>
    <property type="evidence" value="ECO:0007669"/>
    <property type="project" value="UniProtKB-UniRule"/>
</dbReference>
<reference evidence="13 15" key="2">
    <citation type="submission" date="2018-08" db="EMBL/GenBank/DDBJ databases">
        <title>Draft genome of Streptococcus sp. nov. Z1.</title>
        <authorList>
            <person name="Tian Z."/>
        </authorList>
    </citation>
    <scope>NUCLEOTIDE SEQUENCE [LARGE SCALE GENOMIC DNA]</scope>
    <source>
        <strain evidence="13">Z1</strain>
        <strain evidence="15">Z1(2018)</strain>
    </source>
</reference>
<feature type="domain" description="Aspartate/glutamate/uridylate kinase" evidence="10">
    <location>
        <begin position="5"/>
        <end position="288"/>
    </location>
</feature>
<dbReference type="OrthoDB" id="9766717at2"/>
<dbReference type="InterPro" id="IPR003964">
    <property type="entry name" value="Carb_kinase"/>
</dbReference>
<evidence type="ECO:0000313" key="15">
    <source>
        <dbReference type="Proteomes" id="UP000262901"/>
    </source>
</evidence>
<dbReference type="PRINTS" id="PR01469">
    <property type="entry name" value="CARBMTKINASE"/>
</dbReference>
<dbReference type="KEGG" id="schj:DDV21_011215"/>
<dbReference type="RefSeq" id="WP_116877816.1">
    <property type="nucleotide sequence ID" value="NZ_CP031733.1"/>
</dbReference>
<evidence type="ECO:0000256" key="7">
    <source>
        <dbReference type="ARBA" id="ARBA00048467"/>
    </source>
</evidence>
<dbReference type="EMBL" id="QVQZ01000006">
    <property type="protein sequence ID" value="RFU53515.1"/>
    <property type="molecule type" value="Genomic_DNA"/>
</dbReference>
<comment type="catalytic activity">
    <reaction evidence="7">
        <text>hydrogencarbonate + NH4(+) + ATP = carbamoyl phosphate + ADP + H2O + H(+)</text>
        <dbReference type="Rhea" id="RHEA:10152"/>
        <dbReference type="ChEBI" id="CHEBI:15377"/>
        <dbReference type="ChEBI" id="CHEBI:15378"/>
        <dbReference type="ChEBI" id="CHEBI:17544"/>
        <dbReference type="ChEBI" id="CHEBI:28938"/>
        <dbReference type="ChEBI" id="CHEBI:30616"/>
        <dbReference type="ChEBI" id="CHEBI:58228"/>
        <dbReference type="ChEBI" id="CHEBI:456216"/>
        <dbReference type="EC" id="2.7.2.2"/>
    </reaction>
</comment>
<dbReference type="SUPFAM" id="SSF53633">
    <property type="entry name" value="Carbamate kinase-like"/>
    <property type="match status" value="1"/>
</dbReference>
<evidence type="ECO:0000256" key="2">
    <source>
        <dbReference type="ARBA" id="ARBA00011066"/>
    </source>
</evidence>
<evidence type="ECO:0000256" key="9">
    <source>
        <dbReference type="PIRNR" id="PIRNR000723"/>
    </source>
</evidence>
<dbReference type="FunFam" id="3.40.1160.10:FF:000007">
    <property type="entry name" value="Carbamate kinase"/>
    <property type="match status" value="1"/>
</dbReference>
<dbReference type="NCBIfam" id="NF009007">
    <property type="entry name" value="PRK12352.1"/>
    <property type="match status" value="1"/>
</dbReference>
<dbReference type="InterPro" id="IPR001048">
    <property type="entry name" value="Asp/Glu/Uridylate_kinase"/>
</dbReference>
<dbReference type="NCBIfam" id="TIGR00746">
    <property type="entry name" value="arcC"/>
    <property type="match status" value="1"/>
</dbReference>
<accession>A0A372KMK5</accession>
<protein>
    <recommendedName>
        <fullName evidence="3 8">Carbamate kinase</fullName>
    </recommendedName>
</protein>
<evidence type="ECO:0000259" key="10">
    <source>
        <dbReference type="Pfam" id="PF00696"/>
    </source>
</evidence>
<accession>A0A346NEZ4</accession>
<evidence type="ECO:0000313" key="16">
    <source>
        <dbReference type="Proteomes" id="UP000264056"/>
    </source>
</evidence>
<comment type="similarity">
    <text evidence="2 9">Belongs to the carbamate kinase family.</text>
</comment>